<dbReference type="InterPro" id="IPR043917">
    <property type="entry name" value="DUF5753"/>
</dbReference>
<dbReference type="InterPro" id="IPR010982">
    <property type="entry name" value="Lambda_DNA-bd_dom_sf"/>
</dbReference>
<name>H5XDS9_9PSEU</name>
<dbReference type="CDD" id="cd00093">
    <property type="entry name" value="HTH_XRE"/>
    <property type="match status" value="1"/>
</dbReference>
<reference evidence="2 3" key="1">
    <citation type="submission" date="2011-11" db="EMBL/GenBank/DDBJ databases">
        <title>The Noncontiguous Finished sequence of Saccharomonospora cyanea NA-134.</title>
        <authorList>
            <consortium name="US DOE Joint Genome Institute"/>
            <person name="Lucas S."/>
            <person name="Han J."/>
            <person name="Lapidus A."/>
            <person name="Cheng J.-F."/>
            <person name="Goodwin L."/>
            <person name="Pitluck S."/>
            <person name="Peters L."/>
            <person name="Ovchinnikova G."/>
            <person name="Lu M."/>
            <person name="Detter J.C."/>
            <person name="Han C."/>
            <person name="Tapia R."/>
            <person name="Land M."/>
            <person name="Hauser L."/>
            <person name="Kyrpides N."/>
            <person name="Ivanova N."/>
            <person name="Pagani I."/>
            <person name="Brambilla E.-M."/>
            <person name="Klenk H.-P."/>
            <person name="Woyke T."/>
        </authorList>
    </citation>
    <scope>NUCLEOTIDE SEQUENCE [LARGE SCALE GENOMIC DNA]</scope>
    <source>
        <strain evidence="2 3">NA-134</strain>
    </source>
</reference>
<dbReference type="GO" id="GO:0003677">
    <property type="term" value="F:DNA binding"/>
    <property type="evidence" value="ECO:0007669"/>
    <property type="project" value="InterPro"/>
</dbReference>
<dbReference type="STRING" id="882082.SaccyDRAFT_3581"/>
<proteinExistence type="predicted"/>
<organism evidence="2 3">
    <name type="scientific">Saccharomonospora cyanea NA-134</name>
    <dbReference type="NCBI Taxonomy" id="882082"/>
    <lineage>
        <taxon>Bacteria</taxon>
        <taxon>Bacillati</taxon>
        <taxon>Actinomycetota</taxon>
        <taxon>Actinomycetes</taxon>
        <taxon>Pseudonocardiales</taxon>
        <taxon>Pseudonocardiaceae</taxon>
        <taxon>Saccharomonospora</taxon>
    </lineage>
</organism>
<dbReference type="EMBL" id="CM001440">
    <property type="protein sequence ID" value="EHR62409.1"/>
    <property type="molecule type" value="Genomic_DNA"/>
</dbReference>
<evidence type="ECO:0000313" key="2">
    <source>
        <dbReference type="EMBL" id="EHR62409.1"/>
    </source>
</evidence>
<dbReference type="Proteomes" id="UP000002791">
    <property type="component" value="Chromosome"/>
</dbReference>
<dbReference type="HOGENOM" id="CLU_055817_1_1_11"/>
<sequence>MWSIRVKTVHFTRSRKVRPLVEVSHVVAEWAFTQGLKKLRETSENSNQSEIARRIGKSRATIGHYEMGRYLPSHDSLDIMLDAYGHGERATYYRQLRDRVEMHSPDWWEDEFPEHFPPRSMALLAGFEYSATDLRIFEPQHVPELLQTPAYAEALLRAGLTDHRADQLTLHLRMLRGRQAVLNRADAPRLACVLGESALRSPVGGPLVLGEQLGALASLANRENIEIRVLPDSGGRPAGATGGFTELLLPPEVIQDFSEVVYVSTPVDRIHYESPEALAVFRALWEQAWRSALSPEESAEILADLARQLTKDAS</sequence>
<gene>
    <name evidence="2" type="ORF">SaccyDRAFT_3581</name>
</gene>
<feature type="domain" description="HTH cro/C1-type" evidence="1">
    <location>
        <begin position="36"/>
        <end position="85"/>
    </location>
</feature>
<dbReference type="InterPro" id="IPR001387">
    <property type="entry name" value="Cro/C1-type_HTH"/>
</dbReference>
<dbReference type="Gene3D" id="1.10.260.40">
    <property type="entry name" value="lambda repressor-like DNA-binding domains"/>
    <property type="match status" value="1"/>
</dbReference>
<dbReference type="PROSITE" id="PS50943">
    <property type="entry name" value="HTH_CROC1"/>
    <property type="match status" value="1"/>
</dbReference>
<dbReference type="SUPFAM" id="SSF47413">
    <property type="entry name" value="lambda repressor-like DNA-binding domains"/>
    <property type="match status" value="1"/>
</dbReference>
<accession>H5XDS9</accession>
<dbReference type="Pfam" id="PF01381">
    <property type="entry name" value="HTH_3"/>
    <property type="match status" value="1"/>
</dbReference>
<evidence type="ECO:0000313" key="3">
    <source>
        <dbReference type="Proteomes" id="UP000002791"/>
    </source>
</evidence>
<keyword evidence="3" id="KW-1185">Reference proteome</keyword>
<dbReference type="Pfam" id="PF19054">
    <property type="entry name" value="DUF5753"/>
    <property type="match status" value="1"/>
</dbReference>
<dbReference type="eggNOG" id="COG1396">
    <property type="taxonomic scope" value="Bacteria"/>
</dbReference>
<protein>
    <submittedName>
        <fullName evidence="2">Putative transcriptional regulator</fullName>
    </submittedName>
</protein>
<dbReference type="AlphaFoldDB" id="H5XDS9"/>
<evidence type="ECO:0000259" key="1">
    <source>
        <dbReference type="PROSITE" id="PS50943"/>
    </source>
</evidence>